<gene>
    <name evidence="1" type="ORF">MRATA1EN3_LOCUS19581</name>
</gene>
<proteinExistence type="predicted"/>
<name>A0ACB0F5K0_RANTA</name>
<evidence type="ECO:0000313" key="2">
    <source>
        <dbReference type="Proteomes" id="UP001162501"/>
    </source>
</evidence>
<dbReference type="Proteomes" id="UP001162501">
    <property type="component" value="Chromosome 32"/>
</dbReference>
<protein>
    <submittedName>
        <fullName evidence="1">Uncharacterized protein</fullName>
    </submittedName>
</protein>
<dbReference type="EMBL" id="OX596116">
    <property type="protein sequence ID" value="CAI9708368.1"/>
    <property type="molecule type" value="Genomic_DNA"/>
</dbReference>
<organism evidence="1 2">
    <name type="scientific">Rangifer tarandus platyrhynchus</name>
    <name type="common">Svalbard reindeer</name>
    <dbReference type="NCBI Taxonomy" id="3082113"/>
    <lineage>
        <taxon>Eukaryota</taxon>
        <taxon>Metazoa</taxon>
        <taxon>Chordata</taxon>
        <taxon>Craniata</taxon>
        <taxon>Vertebrata</taxon>
        <taxon>Euteleostomi</taxon>
        <taxon>Mammalia</taxon>
        <taxon>Eutheria</taxon>
        <taxon>Laurasiatheria</taxon>
        <taxon>Artiodactyla</taxon>
        <taxon>Ruminantia</taxon>
        <taxon>Pecora</taxon>
        <taxon>Cervidae</taxon>
        <taxon>Odocoileinae</taxon>
        <taxon>Rangifer</taxon>
    </lineage>
</organism>
<accession>A0ACB0F5K0</accession>
<evidence type="ECO:0000313" key="1">
    <source>
        <dbReference type="EMBL" id="CAI9708368.1"/>
    </source>
</evidence>
<sequence>MCRPKRQRGRLQATDAMGENQDVEALQFPSLGRSHVDAPTCGDVGLSRQAEAERPRAHSFSSSESRDYPRMARIGDPAGSRPRQPQVLLAGAHVCSLHPYRAELHLELLPEKHPACTQLCSAVSQSPVQDER</sequence>
<reference evidence="1" key="1">
    <citation type="submission" date="2023-05" db="EMBL/GenBank/DDBJ databases">
        <authorList>
            <consortium name="ELIXIR-Norway"/>
        </authorList>
    </citation>
    <scope>NUCLEOTIDE SEQUENCE</scope>
</reference>